<evidence type="ECO:0000256" key="1">
    <source>
        <dbReference type="ARBA" id="ARBA00004141"/>
    </source>
</evidence>
<comment type="subcellular location">
    <subcellularLocation>
        <location evidence="1">Membrane</location>
        <topology evidence="1">Multi-pass membrane protein</topology>
    </subcellularLocation>
</comment>
<keyword evidence="4" id="KW-0808">Transferase</keyword>
<dbReference type="GO" id="GO:0016020">
    <property type="term" value="C:membrane"/>
    <property type="evidence" value="ECO:0007669"/>
    <property type="project" value="UniProtKB-SubCell"/>
</dbReference>
<reference evidence="12 13" key="1">
    <citation type="submission" date="2024-06" db="EMBL/GenBank/DDBJ databases">
        <title>A chromosome-level genome assembly of beet webworm, Loxostege sticticalis.</title>
        <authorList>
            <person name="Zhang Y."/>
        </authorList>
    </citation>
    <scope>NUCLEOTIDE SEQUENCE [LARGE SCALE GENOMIC DNA]</scope>
    <source>
        <strain evidence="12">AQ028</strain>
        <tissue evidence="12">Male pupae</tissue>
    </source>
</reference>
<organism evidence="12 13">
    <name type="scientific">Loxostege sticticalis</name>
    <name type="common">Beet webworm moth</name>
    <dbReference type="NCBI Taxonomy" id="481309"/>
    <lineage>
        <taxon>Eukaryota</taxon>
        <taxon>Metazoa</taxon>
        <taxon>Ecdysozoa</taxon>
        <taxon>Arthropoda</taxon>
        <taxon>Hexapoda</taxon>
        <taxon>Insecta</taxon>
        <taxon>Pterygota</taxon>
        <taxon>Neoptera</taxon>
        <taxon>Endopterygota</taxon>
        <taxon>Lepidoptera</taxon>
        <taxon>Glossata</taxon>
        <taxon>Ditrysia</taxon>
        <taxon>Pyraloidea</taxon>
        <taxon>Crambidae</taxon>
        <taxon>Pyraustinae</taxon>
        <taxon>Loxostege</taxon>
    </lineage>
</organism>
<evidence type="ECO:0000256" key="5">
    <source>
        <dbReference type="ARBA" id="ARBA00022692"/>
    </source>
</evidence>
<evidence type="ECO:0000313" key="13">
    <source>
        <dbReference type="Proteomes" id="UP001549921"/>
    </source>
</evidence>
<comment type="similarity">
    <text evidence="3">Belongs to the membrane-bound acyltransferase family.</text>
</comment>
<dbReference type="AlphaFoldDB" id="A0ABD0T621"/>
<evidence type="ECO:0000256" key="7">
    <source>
        <dbReference type="ARBA" id="ARBA00023136"/>
    </source>
</evidence>
<dbReference type="Proteomes" id="UP001549921">
    <property type="component" value="Unassembled WGS sequence"/>
</dbReference>
<keyword evidence="7 11" id="KW-0472">Membrane</keyword>
<keyword evidence="8" id="KW-0012">Acyltransferase</keyword>
<proteinExistence type="inferred from homology"/>
<feature type="transmembrane region" description="Helical" evidence="11">
    <location>
        <begin position="33"/>
        <end position="51"/>
    </location>
</feature>
<evidence type="ECO:0000256" key="2">
    <source>
        <dbReference type="ARBA" id="ARBA00005074"/>
    </source>
</evidence>
<evidence type="ECO:0000256" key="10">
    <source>
        <dbReference type="ARBA" id="ARBA00093678"/>
    </source>
</evidence>
<dbReference type="Pfam" id="PF03062">
    <property type="entry name" value="MBOAT"/>
    <property type="match status" value="1"/>
</dbReference>
<evidence type="ECO:0000313" key="12">
    <source>
        <dbReference type="EMBL" id="KAL0838797.1"/>
    </source>
</evidence>
<dbReference type="EMBL" id="JBEDNZ010000009">
    <property type="protein sequence ID" value="KAL0838797.1"/>
    <property type="molecule type" value="Genomic_DNA"/>
</dbReference>
<accession>A0ABD0T621</accession>
<evidence type="ECO:0000256" key="4">
    <source>
        <dbReference type="ARBA" id="ARBA00022679"/>
    </source>
</evidence>
<dbReference type="GO" id="GO:0016746">
    <property type="term" value="F:acyltransferase activity"/>
    <property type="evidence" value="ECO:0007669"/>
    <property type="project" value="UniProtKB-KW"/>
</dbReference>
<evidence type="ECO:0000256" key="6">
    <source>
        <dbReference type="ARBA" id="ARBA00022989"/>
    </source>
</evidence>
<feature type="transmembrane region" description="Helical" evidence="11">
    <location>
        <begin position="428"/>
        <end position="447"/>
    </location>
</feature>
<evidence type="ECO:0000256" key="3">
    <source>
        <dbReference type="ARBA" id="ARBA00010323"/>
    </source>
</evidence>
<sequence>MVDDIVYYISIFLCISLSSYYKKIENADAKRNYGVGLGILVTCLICGQHIYHTLLLVWGNVVIIKCCDKRYVHQLSMVYTWTYLLYMHFNLVSSVYVKWLHQTMALRLVGLAFELSSVEKIHSSSMSSLKLPIGDSDIPPVEPSAVDIISYTCFFIGLHKGPYYKWKIFYDHFKSPFGVMGDCRIITAQKLNKAFVCGLGYVVLSLRYSSKIYYEDDFYVQHGSDYRFLYNVPQLASYFLYSQMLMMLCTSVYTESGFGVYPAKCEPVPGHGPTKRDSLLKLVANTPDAALEQEYNFAMLKCFQNEKLLWGPKMKDTVNGWDLPTRYWFDTNIYHNLIRSTKEVRKASTFFAWSVWLGPTLQQLIFSSTLWVYIHLEAEYSGLYDTTGSTKTAWNIGFTIMRLFCLIYLTPCIAISDPQTALRYYNSLFWMFHFILLIFLVGAVVAYKTIGRRQ</sequence>
<protein>
    <recommendedName>
        <fullName evidence="10">Lysophospholipid acyltransferase 7</fullName>
    </recommendedName>
</protein>
<dbReference type="InterPro" id="IPR004299">
    <property type="entry name" value="MBOAT_fam"/>
</dbReference>
<keyword evidence="6 11" id="KW-1133">Transmembrane helix</keyword>
<comment type="caution">
    <text evidence="12">The sequence shown here is derived from an EMBL/GenBank/DDBJ whole genome shotgun (WGS) entry which is preliminary data.</text>
</comment>
<dbReference type="PANTHER" id="PTHR13906:SF16">
    <property type="entry name" value="LYSOPHOSPHOLIPID ACYLTRANSFERASE 7"/>
    <property type="match status" value="1"/>
</dbReference>
<evidence type="ECO:0000256" key="11">
    <source>
        <dbReference type="SAM" id="Phobius"/>
    </source>
</evidence>
<evidence type="ECO:0000256" key="8">
    <source>
        <dbReference type="ARBA" id="ARBA00023315"/>
    </source>
</evidence>
<name>A0ABD0T621_LOXSC</name>
<feature type="transmembrane region" description="Helical" evidence="11">
    <location>
        <begin position="78"/>
        <end position="97"/>
    </location>
</feature>
<keyword evidence="5 11" id="KW-0812">Transmembrane</keyword>
<feature type="transmembrane region" description="Helical" evidence="11">
    <location>
        <begin position="6"/>
        <end position="21"/>
    </location>
</feature>
<comment type="pathway">
    <text evidence="2">Lipid metabolism; phospholipid metabolism.</text>
</comment>
<dbReference type="InterPro" id="IPR049941">
    <property type="entry name" value="LPLAT_7/PORCN-like"/>
</dbReference>
<comment type="pathway">
    <text evidence="9">Phospholipid metabolism.</text>
</comment>
<gene>
    <name evidence="12" type="ORF">ABMA28_016839</name>
</gene>
<dbReference type="PANTHER" id="PTHR13906">
    <property type="entry name" value="PORCUPINE"/>
    <property type="match status" value="1"/>
</dbReference>
<evidence type="ECO:0000256" key="9">
    <source>
        <dbReference type="ARBA" id="ARBA00025707"/>
    </source>
</evidence>
<feature type="transmembrane region" description="Helical" evidence="11">
    <location>
        <begin position="394"/>
        <end position="416"/>
    </location>
</feature>